<dbReference type="AlphaFoldDB" id="A0A2L0PU80"/>
<organism evidence="1 2">
    <name type="scientific">Alcaligenes xylosoxydans xylosoxydans</name>
    <name type="common">Achromobacter xylosoxidans</name>
    <dbReference type="NCBI Taxonomy" id="85698"/>
    <lineage>
        <taxon>Bacteria</taxon>
        <taxon>Pseudomonadati</taxon>
        <taxon>Pseudomonadota</taxon>
        <taxon>Betaproteobacteria</taxon>
        <taxon>Burkholderiales</taxon>
        <taxon>Alcaligenaceae</taxon>
        <taxon>Achromobacter</taxon>
    </lineage>
</organism>
<name>A0A2L0PU80_ALCXX</name>
<dbReference type="Proteomes" id="UP000060602">
    <property type="component" value="Chromosome"/>
</dbReference>
<reference evidence="2" key="1">
    <citation type="submission" date="2015-12" db="EMBL/GenBank/DDBJ databases">
        <title>FDA dAtabase for Regulatory Grade micrObial Sequences (FDA-ARGOS): Supporting development and validation of Infectious Disease Dx tests.</title>
        <authorList>
            <person name="Case J."/>
            <person name="Tallon L."/>
            <person name="Sadzewicz L."/>
            <person name="Sengamalay N."/>
            <person name="Ott S."/>
            <person name="Godinez A."/>
            <person name="Nagaraj S."/>
            <person name="Nadendla S."/>
            <person name="Sichtig H."/>
        </authorList>
    </citation>
    <scope>NUCLEOTIDE SEQUENCE [LARGE SCALE GENOMIC DNA]</scope>
    <source>
        <strain evidence="2">FDAARGOS_147</strain>
    </source>
</reference>
<accession>A0A2L0PU80</accession>
<sequence length="101" mass="11345">MRFRETVVFSRWISALRDPQAKAHILRRLARAAIGNFGDTRPVGDGISEMRIDVGAGYRVYYSRHGKVVYVLLCGGNKKSQARDIAAVKRLWAELKGNALK</sequence>
<evidence type="ECO:0000313" key="2">
    <source>
        <dbReference type="Proteomes" id="UP000060602"/>
    </source>
</evidence>
<proteinExistence type="predicted"/>
<dbReference type="PANTHER" id="PTHR41791">
    <property type="entry name" value="SSL7039 PROTEIN"/>
    <property type="match status" value="1"/>
</dbReference>
<evidence type="ECO:0000313" key="1">
    <source>
        <dbReference type="EMBL" id="AUZ18264.1"/>
    </source>
</evidence>
<gene>
    <name evidence="1" type="ORF">AL504_31730</name>
</gene>
<dbReference type="PIRSF" id="PIRSF028744">
    <property type="entry name" value="Addict_mod_HI1419"/>
    <property type="match status" value="1"/>
</dbReference>
<dbReference type="InterPro" id="IPR014056">
    <property type="entry name" value="TypeIITA-like_toxin_pred"/>
</dbReference>
<dbReference type="PANTHER" id="PTHR41791:SF1">
    <property type="entry name" value="SSL7039 PROTEIN"/>
    <property type="match status" value="1"/>
</dbReference>
<dbReference type="EMBL" id="CP014060">
    <property type="protein sequence ID" value="AUZ18264.1"/>
    <property type="molecule type" value="Genomic_DNA"/>
</dbReference>
<protein>
    <submittedName>
        <fullName evidence="1">Type II toxin-antitoxin system RelE/ParE family toxin</fullName>
    </submittedName>
</protein>
<dbReference type="NCBIfam" id="TIGR02683">
    <property type="entry name" value="upstrm_HI1419"/>
    <property type="match status" value="1"/>
</dbReference>